<proteinExistence type="predicted"/>
<sequence>MWGHNLNKVLKGKDLPKSIYAKVGNKRLENQYCFTSDSLFKYVNESVKNIYDSDHALSKYMILPNDNSIVCTCSTCKAVGNSSKDAAPAVFTFLNKLAKNYKNLSFFTTAYITIKDIPRFKAANNVGVFYSTIDFQKGVPLENTKFFNTFEEDIKNWRKYLDYVYIWDYAVNYDNYFDIYPSLKVTQQNLKLYKKLGIKGVFIHGSEYEYSTFQDLKSTILAKLLWDTNIDIDEEINSYFNSKFSKKLANSLSNYYSFIDNSFFLNKNELSIYSGIGKSVKKYLDPKVFFSFYNEFDLHTQINKYDKDYLRIATALTFLKLEIMRDSGIGTYGFATLNNNKEIIVKNEAALLLDKLNAYSKSANLTTYNERNYQIDDYINSWRKTIYKYHKRKHYFYKKPFEVLSKLDEDYTDITVLNDAAFGLKDYNTNWHISSLDNLVLKIDKLQITKSKQITFSFLQDSKHHIFYPSSIEILDTDFKLIKKHNLIPDNTILNTKEVTIILPTEFDDEQLTKKFIIKINKNKIDGKNALACDEIIFN</sequence>
<dbReference type="PANTHER" id="PTHR47406:SF2">
    <property type="entry name" value="ALPHA GLUCURONIDASE N-TERMINAL DOMAIN-CONTAINING PROTEIN"/>
    <property type="match status" value="1"/>
</dbReference>
<evidence type="ECO:0000313" key="1">
    <source>
        <dbReference type="EMBL" id="MDD7913019.1"/>
    </source>
</evidence>
<organism evidence="1 2">
    <name type="scientific">Polaribacter ponticola</name>
    <dbReference type="NCBI Taxonomy" id="2978475"/>
    <lineage>
        <taxon>Bacteria</taxon>
        <taxon>Pseudomonadati</taxon>
        <taxon>Bacteroidota</taxon>
        <taxon>Flavobacteriia</taxon>
        <taxon>Flavobacteriales</taxon>
        <taxon>Flavobacteriaceae</taxon>
    </lineage>
</organism>
<evidence type="ECO:0000313" key="2">
    <source>
        <dbReference type="Proteomes" id="UP001151478"/>
    </source>
</evidence>
<accession>A0ABT5S4J2</accession>
<reference evidence="1" key="1">
    <citation type="submission" date="2023-02" db="EMBL/GenBank/DDBJ databases">
        <title>Polaribacter ponticola sp. nov., isolated from seawater.</title>
        <authorList>
            <person name="Baek J.H."/>
            <person name="Kim J.M."/>
            <person name="Choi D.G."/>
            <person name="Jeon C.O."/>
        </authorList>
    </citation>
    <scope>NUCLEOTIDE SEQUENCE</scope>
    <source>
        <strain evidence="1">MSW5</strain>
    </source>
</reference>
<protein>
    <submittedName>
        <fullName evidence="1">DUF4838 domain-containing protein</fullName>
    </submittedName>
</protein>
<dbReference type="PANTHER" id="PTHR47406">
    <property type="entry name" value="COAGULATION FACTOR 5/8 TYPE, C-TERMINAL"/>
    <property type="match status" value="1"/>
</dbReference>
<name>A0ABT5S4J2_9FLAO</name>
<dbReference type="InterPro" id="IPR032287">
    <property type="entry name" value="DUF4838"/>
</dbReference>
<dbReference type="EMBL" id="JAOSLC020000002">
    <property type="protein sequence ID" value="MDD7913019.1"/>
    <property type="molecule type" value="Genomic_DNA"/>
</dbReference>
<dbReference type="Proteomes" id="UP001151478">
    <property type="component" value="Unassembled WGS sequence"/>
</dbReference>
<gene>
    <name evidence="1" type="ORF">N5A56_000575</name>
</gene>
<comment type="caution">
    <text evidence="1">The sequence shown here is derived from an EMBL/GenBank/DDBJ whole genome shotgun (WGS) entry which is preliminary data.</text>
</comment>
<keyword evidence="2" id="KW-1185">Reference proteome</keyword>
<dbReference type="Pfam" id="PF16126">
    <property type="entry name" value="DUF4838"/>
    <property type="match status" value="1"/>
</dbReference>